<gene>
    <name evidence="11" type="primary">DEFB114</name>
</gene>
<keyword evidence="3 9" id="KW-0964">Secreted</keyword>
<comment type="function">
    <text evidence="9">Has antibacterial activity.</text>
</comment>
<evidence type="ECO:0000256" key="2">
    <source>
        <dbReference type="ARBA" id="ARBA00007371"/>
    </source>
</evidence>
<evidence type="ECO:0000256" key="6">
    <source>
        <dbReference type="ARBA" id="ARBA00022940"/>
    </source>
</evidence>
<dbReference type="STRING" id="37293.ENSANAP00000022249"/>
<accession>A0A2K5DMQ7</accession>
<dbReference type="Ensembl" id="ENSANAT00000040143.1">
    <property type="protein sequence ID" value="ENSANAP00000022249.1"/>
    <property type="gene ID" value="ENSANAG00000028900.1"/>
</dbReference>
<dbReference type="GO" id="GO:0060326">
    <property type="term" value="P:cell chemotaxis"/>
    <property type="evidence" value="ECO:0007669"/>
    <property type="project" value="TreeGrafter"/>
</dbReference>
<evidence type="ECO:0000256" key="8">
    <source>
        <dbReference type="ARBA" id="ARBA00023157"/>
    </source>
</evidence>
<evidence type="ECO:0000256" key="4">
    <source>
        <dbReference type="ARBA" id="ARBA00022529"/>
    </source>
</evidence>
<dbReference type="GO" id="GO:0001530">
    <property type="term" value="F:lipopolysaccharide binding"/>
    <property type="evidence" value="ECO:0007669"/>
    <property type="project" value="Ensembl"/>
</dbReference>
<sequence length="70" mass="8392">MRIFYYLLHFLCYVTFILPATCTLVDADRCTKCYGHCKRDCLESEKQIDICSSPRKICCTERLYEEDYIF</sequence>
<name>A0A2K5DMQ7_AOTNA</name>
<evidence type="ECO:0000256" key="1">
    <source>
        <dbReference type="ARBA" id="ARBA00004613"/>
    </source>
</evidence>
<feature type="chain" id="PRO_5014211642" description="Beta-defensin" evidence="9">
    <location>
        <begin position="28"/>
        <end position="70"/>
    </location>
</feature>
<dbReference type="GO" id="GO:0061760">
    <property type="term" value="P:antifungal innate immune response"/>
    <property type="evidence" value="ECO:0007669"/>
    <property type="project" value="Ensembl"/>
</dbReference>
<comment type="similarity">
    <text evidence="2 9">Belongs to the beta-defensin family.</text>
</comment>
<dbReference type="GO" id="GO:0050729">
    <property type="term" value="P:positive regulation of inflammatory response"/>
    <property type="evidence" value="ECO:0007669"/>
    <property type="project" value="Ensembl"/>
</dbReference>
<evidence type="ECO:0000256" key="9">
    <source>
        <dbReference type="RuleBase" id="RU231113"/>
    </source>
</evidence>
<dbReference type="PANTHER" id="PTHR20515:SF16">
    <property type="entry name" value="BETA-DEFENSIN 114"/>
    <property type="match status" value="1"/>
</dbReference>
<evidence type="ECO:0000259" key="10">
    <source>
        <dbReference type="Pfam" id="PF13841"/>
    </source>
</evidence>
<dbReference type="GO" id="GO:0031731">
    <property type="term" value="F:CCR6 chemokine receptor binding"/>
    <property type="evidence" value="ECO:0007669"/>
    <property type="project" value="TreeGrafter"/>
</dbReference>
<dbReference type="AlphaFoldDB" id="A0A2K5DMQ7"/>
<protein>
    <recommendedName>
        <fullName evidence="9">Beta-defensin</fullName>
    </recommendedName>
</protein>
<dbReference type="GO" id="GO:0050830">
    <property type="term" value="P:defense response to Gram-positive bacterium"/>
    <property type="evidence" value="ECO:0007669"/>
    <property type="project" value="Ensembl"/>
</dbReference>
<dbReference type="PANTHER" id="PTHR20515">
    <property type="entry name" value="BETA-DEFENSIN"/>
    <property type="match status" value="1"/>
</dbReference>
<comment type="subcellular location">
    <subcellularLocation>
        <location evidence="1 9">Secreted</location>
    </subcellularLocation>
</comment>
<keyword evidence="7 9" id="KW-0044">Antibiotic</keyword>
<evidence type="ECO:0000256" key="7">
    <source>
        <dbReference type="ARBA" id="ARBA00023022"/>
    </source>
</evidence>
<keyword evidence="5 9" id="KW-0732">Signal</keyword>
<proteinExistence type="inferred from homology"/>
<organism evidence="11 12">
    <name type="scientific">Aotus nancymaae</name>
    <name type="common">Ma's night monkey</name>
    <dbReference type="NCBI Taxonomy" id="37293"/>
    <lineage>
        <taxon>Eukaryota</taxon>
        <taxon>Metazoa</taxon>
        <taxon>Chordata</taxon>
        <taxon>Craniata</taxon>
        <taxon>Vertebrata</taxon>
        <taxon>Euteleostomi</taxon>
        <taxon>Mammalia</taxon>
        <taxon>Eutheria</taxon>
        <taxon>Euarchontoglires</taxon>
        <taxon>Primates</taxon>
        <taxon>Haplorrhini</taxon>
        <taxon>Platyrrhini</taxon>
        <taxon>Aotidae</taxon>
        <taxon>Aotus</taxon>
    </lineage>
</organism>
<feature type="signal peptide" evidence="9">
    <location>
        <begin position="1"/>
        <end position="27"/>
    </location>
</feature>
<keyword evidence="6 9" id="KW-0211">Defensin</keyword>
<dbReference type="OrthoDB" id="9835764at2759"/>
<dbReference type="Pfam" id="PF13841">
    <property type="entry name" value="Defensin_beta_2"/>
    <property type="match status" value="1"/>
</dbReference>
<dbReference type="GeneTree" id="ENSGT00390000016155"/>
<keyword evidence="8" id="KW-1015">Disulfide bond</keyword>
<dbReference type="GO" id="GO:0050829">
    <property type="term" value="P:defense response to Gram-negative bacterium"/>
    <property type="evidence" value="ECO:0007669"/>
    <property type="project" value="Ensembl"/>
</dbReference>
<reference evidence="11" key="1">
    <citation type="submission" date="2025-08" db="UniProtKB">
        <authorList>
            <consortium name="Ensembl"/>
        </authorList>
    </citation>
    <scope>IDENTIFICATION</scope>
</reference>
<reference evidence="11" key="2">
    <citation type="submission" date="2025-09" db="UniProtKB">
        <authorList>
            <consortium name="Ensembl"/>
        </authorList>
    </citation>
    <scope>IDENTIFICATION</scope>
</reference>
<dbReference type="OMA" id="LHFLCYV"/>
<feature type="domain" description="Beta-defensin" evidence="10">
    <location>
        <begin position="29"/>
        <end position="59"/>
    </location>
</feature>
<dbReference type="GO" id="GO:0032720">
    <property type="term" value="P:negative regulation of tumor necrosis factor production"/>
    <property type="evidence" value="ECO:0007669"/>
    <property type="project" value="Ensembl"/>
</dbReference>
<dbReference type="InterPro" id="IPR025933">
    <property type="entry name" value="Beta_defensin_dom"/>
</dbReference>
<evidence type="ECO:0000313" key="12">
    <source>
        <dbReference type="Proteomes" id="UP000233020"/>
    </source>
</evidence>
<evidence type="ECO:0000256" key="5">
    <source>
        <dbReference type="ARBA" id="ARBA00022729"/>
    </source>
</evidence>
<keyword evidence="12" id="KW-1185">Reference proteome</keyword>
<dbReference type="GO" id="GO:0042056">
    <property type="term" value="F:chemoattractant activity"/>
    <property type="evidence" value="ECO:0007669"/>
    <property type="project" value="TreeGrafter"/>
</dbReference>
<dbReference type="GO" id="GO:0005615">
    <property type="term" value="C:extracellular space"/>
    <property type="evidence" value="ECO:0007669"/>
    <property type="project" value="TreeGrafter"/>
</dbReference>
<dbReference type="Proteomes" id="UP000233020">
    <property type="component" value="Unplaced"/>
</dbReference>
<dbReference type="GO" id="GO:0031665">
    <property type="term" value="P:negative regulation of lipopolysaccharide-mediated signaling pathway"/>
    <property type="evidence" value="ECO:0007669"/>
    <property type="project" value="Ensembl"/>
</dbReference>
<keyword evidence="4 9" id="KW-0929">Antimicrobial</keyword>
<evidence type="ECO:0000313" key="11">
    <source>
        <dbReference type="Ensembl" id="ENSANAP00000022249.1"/>
    </source>
</evidence>
<evidence type="ECO:0000256" key="3">
    <source>
        <dbReference type="ARBA" id="ARBA00022525"/>
    </source>
</evidence>